<gene>
    <name evidence="2" type="ORF">GCM10017559_66210</name>
</gene>
<dbReference type="Proteomes" id="UP001499930">
    <property type="component" value="Unassembled WGS sequence"/>
</dbReference>
<feature type="region of interest" description="Disordered" evidence="1">
    <location>
        <begin position="39"/>
        <end position="66"/>
    </location>
</feature>
<name>A0ABP6L1X8_9ACTN</name>
<dbReference type="SUPFAM" id="SSF51735">
    <property type="entry name" value="NAD(P)-binding Rossmann-fold domains"/>
    <property type="match status" value="1"/>
</dbReference>
<keyword evidence="3" id="KW-1185">Reference proteome</keyword>
<comment type="caution">
    <text evidence="2">The sequence shown here is derived from an EMBL/GenBank/DDBJ whole genome shotgun (WGS) entry which is preliminary data.</text>
</comment>
<reference evidence="3" key="1">
    <citation type="journal article" date="2019" name="Int. J. Syst. Evol. Microbiol.">
        <title>The Global Catalogue of Microorganisms (GCM) 10K type strain sequencing project: providing services to taxonomists for standard genome sequencing and annotation.</title>
        <authorList>
            <consortium name="The Broad Institute Genomics Platform"/>
            <consortium name="The Broad Institute Genome Sequencing Center for Infectious Disease"/>
            <person name="Wu L."/>
            <person name="Ma J."/>
        </authorList>
    </citation>
    <scope>NUCLEOTIDE SEQUENCE [LARGE SCALE GENOMIC DNA]</scope>
    <source>
        <strain evidence="3">JCM 3106</strain>
    </source>
</reference>
<sequence length="66" mass="6418">MAGKVIIISGAGSGFGAGAARRLADDGNTVYAGMRETTTRNAPGRSAADVPVGAPRGGAYHGTPCG</sequence>
<dbReference type="Gene3D" id="3.40.50.720">
    <property type="entry name" value="NAD(P)-binding Rossmann-like Domain"/>
    <property type="match status" value="1"/>
</dbReference>
<protein>
    <submittedName>
        <fullName evidence="2">Uncharacterized protein</fullName>
    </submittedName>
</protein>
<feature type="compositionally biased region" description="Gly residues" evidence="1">
    <location>
        <begin position="55"/>
        <end position="66"/>
    </location>
</feature>
<evidence type="ECO:0000313" key="3">
    <source>
        <dbReference type="Proteomes" id="UP001499930"/>
    </source>
</evidence>
<dbReference type="EMBL" id="BAAAWD010000019">
    <property type="protein sequence ID" value="GAA3030294.1"/>
    <property type="molecule type" value="Genomic_DNA"/>
</dbReference>
<evidence type="ECO:0000313" key="2">
    <source>
        <dbReference type="EMBL" id="GAA3030294.1"/>
    </source>
</evidence>
<dbReference type="InterPro" id="IPR036291">
    <property type="entry name" value="NAD(P)-bd_dom_sf"/>
</dbReference>
<proteinExistence type="predicted"/>
<organism evidence="2 3">
    <name type="scientific">Streptosporangium longisporum</name>
    <dbReference type="NCBI Taxonomy" id="46187"/>
    <lineage>
        <taxon>Bacteria</taxon>
        <taxon>Bacillati</taxon>
        <taxon>Actinomycetota</taxon>
        <taxon>Actinomycetes</taxon>
        <taxon>Streptosporangiales</taxon>
        <taxon>Streptosporangiaceae</taxon>
        <taxon>Streptosporangium</taxon>
    </lineage>
</organism>
<accession>A0ABP6L1X8</accession>
<evidence type="ECO:0000256" key="1">
    <source>
        <dbReference type="SAM" id="MobiDB-lite"/>
    </source>
</evidence>